<dbReference type="Gene3D" id="3.40.50.280">
    <property type="entry name" value="Cobalamin-binding domain"/>
    <property type="match status" value="1"/>
</dbReference>
<evidence type="ECO:0000313" key="7">
    <source>
        <dbReference type="Proteomes" id="UP000239549"/>
    </source>
</evidence>
<keyword evidence="7" id="KW-1185">Reference proteome</keyword>
<proteinExistence type="inferred from homology"/>
<dbReference type="SMART" id="SM01018">
    <property type="entry name" value="B12-binding_2"/>
    <property type="match status" value="1"/>
</dbReference>
<dbReference type="PROSITE" id="PS51337">
    <property type="entry name" value="B12_BINDING_NTER"/>
    <property type="match status" value="1"/>
</dbReference>
<dbReference type="Gene3D" id="1.10.1240.10">
    <property type="entry name" value="Methionine synthase domain"/>
    <property type="match status" value="1"/>
</dbReference>
<dbReference type="FunFam" id="3.40.50.280:FF:000003">
    <property type="entry name" value="Dimethylamine methyltransferase corrinoid protein"/>
    <property type="match status" value="1"/>
</dbReference>
<dbReference type="PROSITE" id="PS51332">
    <property type="entry name" value="B12_BINDING"/>
    <property type="match status" value="1"/>
</dbReference>
<keyword evidence="3" id="KW-0170">Cobalt</keyword>
<dbReference type="GO" id="GO:0005829">
    <property type="term" value="C:cytosol"/>
    <property type="evidence" value="ECO:0007669"/>
    <property type="project" value="TreeGrafter"/>
</dbReference>
<dbReference type="Pfam" id="PF02310">
    <property type="entry name" value="B12-binding"/>
    <property type="match status" value="1"/>
</dbReference>
<dbReference type="Proteomes" id="UP000239549">
    <property type="component" value="Unassembled WGS sequence"/>
</dbReference>
<dbReference type="InterPro" id="IPR003759">
    <property type="entry name" value="Cbl-bd_cap"/>
</dbReference>
<dbReference type="RefSeq" id="WP_104370878.1">
    <property type="nucleotide sequence ID" value="NZ_BFAV01000025.1"/>
</dbReference>
<comment type="similarity">
    <text evidence="1">Belongs to the methylamine corrinoid protein family.</text>
</comment>
<feature type="domain" description="B12-binding" evidence="4">
    <location>
        <begin position="118"/>
        <end position="247"/>
    </location>
</feature>
<dbReference type="PANTHER" id="PTHR45833:SF1">
    <property type="entry name" value="METHIONINE SYNTHASE"/>
    <property type="match status" value="1"/>
</dbReference>
<dbReference type="GO" id="GO:0046872">
    <property type="term" value="F:metal ion binding"/>
    <property type="evidence" value="ECO:0007669"/>
    <property type="project" value="UniProtKB-KW"/>
</dbReference>
<reference evidence="7" key="1">
    <citation type="submission" date="2018-02" db="EMBL/GenBank/DDBJ databases">
        <title>Genome sequence of Desulfocucumis palustris strain NAW-5.</title>
        <authorList>
            <person name="Watanabe M."/>
            <person name="Kojima H."/>
            <person name="Fukui M."/>
        </authorList>
    </citation>
    <scope>NUCLEOTIDE SEQUENCE [LARGE SCALE GENOMIC DNA]</scope>
    <source>
        <strain evidence="7">NAW-5</strain>
    </source>
</reference>
<evidence type="ECO:0000259" key="5">
    <source>
        <dbReference type="PROSITE" id="PS51337"/>
    </source>
</evidence>
<dbReference type="InterPro" id="IPR006158">
    <property type="entry name" value="Cobalamin-bd"/>
</dbReference>
<organism evidence="6 7">
    <name type="scientific">Desulfocucumis palustris</name>
    <dbReference type="NCBI Taxonomy" id="1898651"/>
    <lineage>
        <taxon>Bacteria</taxon>
        <taxon>Bacillati</taxon>
        <taxon>Bacillota</taxon>
        <taxon>Clostridia</taxon>
        <taxon>Eubacteriales</taxon>
        <taxon>Desulfocucumaceae</taxon>
        <taxon>Desulfocucumis</taxon>
    </lineage>
</organism>
<keyword evidence="2" id="KW-0479">Metal-binding</keyword>
<dbReference type="GO" id="GO:0050667">
    <property type="term" value="P:homocysteine metabolic process"/>
    <property type="evidence" value="ECO:0007669"/>
    <property type="project" value="TreeGrafter"/>
</dbReference>
<dbReference type="InterPro" id="IPR050554">
    <property type="entry name" value="Met_Synthase/Corrinoid"/>
</dbReference>
<accession>A0A2L2X843</accession>
<dbReference type="InterPro" id="IPR036724">
    <property type="entry name" value="Cobalamin-bd_sf"/>
</dbReference>
<gene>
    <name evidence="6" type="ORF">DCCM_0529</name>
</gene>
<dbReference type="GO" id="GO:0031419">
    <property type="term" value="F:cobalamin binding"/>
    <property type="evidence" value="ECO:0007669"/>
    <property type="project" value="InterPro"/>
</dbReference>
<evidence type="ECO:0000259" key="4">
    <source>
        <dbReference type="PROSITE" id="PS51332"/>
    </source>
</evidence>
<keyword evidence="6" id="KW-0808">Transferase</keyword>
<protein>
    <submittedName>
        <fullName evidence="6">Methanol methyltransferase corrinoid protein</fullName>
    </submittedName>
</protein>
<evidence type="ECO:0000256" key="1">
    <source>
        <dbReference type="ARBA" id="ARBA00010854"/>
    </source>
</evidence>
<dbReference type="Pfam" id="PF02607">
    <property type="entry name" value="B12-binding_2"/>
    <property type="match status" value="1"/>
</dbReference>
<dbReference type="GO" id="GO:0032259">
    <property type="term" value="P:methylation"/>
    <property type="evidence" value="ECO:0007669"/>
    <property type="project" value="UniProtKB-KW"/>
</dbReference>
<dbReference type="OrthoDB" id="1805929at2"/>
<sequence length="251" mass="27010">MEALAISNYDNIFKRYDLVSEGSGQGIMATAKDADLQKIMECVIEGETDDILGLVDEALTKLDPMVIINDALIKGMNEVSRLWDEGTYYLPQVILASDAMLAGIELCEKKMGKSMEKKGIVVTHTAEGDIHDLGQKIVNALLRANGYEVIDLGKDVPVDTVVNAVKQYKPVMVTGTALMTTTMTAFEKISNRLSAAGLEIPFVCGGGAVSEEYVTGYKLGVFGKDASQAPGMAADAVNGGTWQELREKYNG</sequence>
<dbReference type="EMBL" id="BFAV01000025">
    <property type="protein sequence ID" value="GBF32335.1"/>
    <property type="molecule type" value="Genomic_DNA"/>
</dbReference>
<dbReference type="GO" id="GO:0046653">
    <property type="term" value="P:tetrahydrofolate metabolic process"/>
    <property type="evidence" value="ECO:0007669"/>
    <property type="project" value="TreeGrafter"/>
</dbReference>
<keyword evidence="6" id="KW-0489">Methyltransferase</keyword>
<dbReference type="SUPFAM" id="SSF52242">
    <property type="entry name" value="Cobalamin (vitamin B12)-binding domain"/>
    <property type="match status" value="1"/>
</dbReference>
<evidence type="ECO:0000256" key="3">
    <source>
        <dbReference type="ARBA" id="ARBA00023285"/>
    </source>
</evidence>
<dbReference type="AlphaFoldDB" id="A0A2L2X843"/>
<dbReference type="GO" id="GO:0008705">
    <property type="term" value="F:methionine synthase activity"/>
    <property type="evidence" value="ECO:0007669"/>
    <property type="project" value="TreeGrafter"/>
</dbReference>
<dbReference type="PANTHER" id="PTHR45833">
    <property type="entry name" value="METHIONINE SYNTHASE"/>
    <property type="match status" value="1"/>
</dbReference>
<evidence type="ECO:0000256" key="2">
    <source>
        <dbReference type="ARBA" id="ARBA00022723"/>
    </source>
</evidence>
<dbReference type="InterPro" id="IPR036594">
    <property type="entry name" value="Meth_synthase_dom"/>
</dbReference>
<name>A0A2L2X843_9FIRM</name>
<feature type="domain" description="B12-binding N-terminal" evidence="5">
    <location>
        <begin position="26"/>
        <end position="119"/>
    </location>
</feature>
<evidence type="ECO:0000313" key="6">
    <source>
        <dbReference type="EMBL" id="GBF32335.1"/>
    </source>
</evidence>
<comment type="caution">
    <text evidence="6">The sequence shown here is derived from an EMBL/GenBank/DDBJ whole genome shotgun (WGS) entry which is preliminary data.</text>
</comment>
<dbReference type="SUPFAM" id="SSF47644">
    <property type="entry name" value="Methionine synthase domain"/>
    <property type="match status" value="1"/>
</dbReference>